<dbReference type="GO" id="GO:0043531">
    <property type="term" value="F:ADP binding"/>
    <property type="evidence" value="ECO:0007669"/>
    <property type="project" value="InterPro"/>
</dbReference>
<dbReference type="Gene3D" id="1.10.8.430">
    <property type="entry name" value="Helical domain of apoptotic protease-activating factors"/>
    <property type="match status" value="1"/>
</dbReference>
<dbReference type="SUPFAM" id="SSF52540">
    <property type="entry name" value="P-loop containing nucleoside triphosphate hydrolases"/>
    <property type="match status" value="1"/>
</dbReference>
<dbReference type="InterPro" id="IPR032675">
    <property type="entry name" value="LRR_dom_sf"/>
</dbReference>
<evidence type="ECO:0000259" key="8">
    <source>
        <dbReference type="Pfam" id="PF23559"/>
    </source>
</evidence>
<dbReference type="Gene3D" id="3.40.50.300">
    <property type="entry name" value="P-loop containing nucleotide triphosphate hydrolases"/>
    <property type="match status" value="1"/>
</dbReference>
<dbReference type="SUPFAM" id="SSF52058">
    <property type="entry name" value="L domain-like"/>
    <property type="match status" value="1"/>
</dbReference>
<evidence type="ECO:0000256" key="6">
    <source>
        <dbReference type="ARBA" id="ARBA00022840"/>
    </source>
</evidence>
<dbReference type="PANTHER" id="PTHR23155:SF1205">
    <property type="entry name" value="DISEASE RESISTANCE PROTEIN RPM1"/>
    <property type="match status" value="1"/>
</dbReference>
<dbReference type="InterPro" id="IPR027417">
    <property type="entry name" value="P-loop_NTPase"/>
</dbReference>
<dbReference type="InterPro" id="IPR044974">
    <property type="entry name" value="Disease_R_plants"/>
</dbReference>
<dbReference type="InterPro" id="IPR002182">
    <property type="entry name" value="NB-ARC"/>
</dbReference>
<dbReference type="InterPro" id="IPR058922">
    <property type="entry name" value="WHD_DRP"/>
</dbReference>
<evidence type="ECO:0000313" key="10">
    <source>
        <dbReference type="EMBL" id="GAA0138368.1"/>
    </source>
</evidence>
<keyword evidence="3" id="KW-0677">Repeat</keyword>
<evidence type="ECO:0000256" key="5">
    <source>
        <dbReference type="ARBA" id="ARBA00022821"/>
    </source>
</evidence>
<dbReference type="Pfam" id="PF00931">
    <property type="entry name" value="NB-ARC"/>
    <property type="match status" value="1"/>
</dbReference>
<evidence type="ECO:0000259" key="9">
    <source>
        <dbReference type="Pfam" id="PF23598"/>
    </source>
</evidence>
<evidence type="ECO:0000256" key="4">
    <source>
        <dbReference type="ARBA" id="ARBA00022741"/>
    </source>
</evidence>
<dbReference type="GO" id="GO:0005524">
    <property type="term" value="F:ATP binding"/>
    <property type="evidence" value="ECO:0007669"/>
    <property type="project" value="UniProtKB-KW"/>
</dbReference>
<dbReference type="Gene3D" id="3.80.10.10">
    <property type="entry name" value="Ribonuclease Inhibitor"/>
    <property type="match status" value="1"/>
</dbReference>
<accession>A0AAV3NHD5</accession>
<dbReference type="GO" id="GO:0098542">
    <property type="term" value="P:defense response to other organism"/>
    <property type="evidence" value="ECO:0007669"/>
    <property type="project" value="TreeGrafter"/>
</dbReference>
<proteinExistence type="inferred from homology"/>
<evidence type="ECO:0000313" key="11">
    <source>
        <dbReference type="Proteomes" id="UP001454036"/>
    </source>
</evidence>
<evidence type="ECO:0000259" key="7">
    <source>
        <dbReference type="Pfam" id="PF00931"/>
    </source>
</evidence>
<dbReference type="Proteomes" id="UP001454036">
    <property type="component" value="Unassembled WGS sequence"/>
</dbReference>
<protein>
    <submittedName>
        <fullName evidence="10">Antimicrobial response protein</fullName>
    </submittedName>
</protein>
<comment type="similarity">
    <text evidence="1">Belongs to the disease resistance NB-LRR family.</text>
</comment>
<keyword evidence="5" id="KW-0611">Plant defense</keyword>
<keyword evidence="6" id="KW-0067">ATP-binding</keyword>
<dbReference type="PANTHER" id="PTHR23155">
    <property type="entry name" value="DISEASE RESISTANCE PROTEIN RP"/>
    <property type="match status" value="1"/>
</dbReference>
<comment type="caution">
    <text evidence="10">The sequence shown here is derived from an EMBL/GenBank/DDBJ whole genome shotgun (WGS) entry which is preliminary data.</text>
</comment>
<dbReference type="AlphaFoldDB" id="A0AAV3NHD5"/>
<evidence type="ECO:0000256" key="2">
    <source>
        <dbReference type="ARBA" id="ARBA00022614"/>
    </source>
</evidence>
<dbReference type="Pfam" id="PF23559">
    <property type="entry name" value="WHD_DRP"/>
    <property type="match status" value="1"/>
</dbReference>
<keyword evidence="2" id="KW-0433">Leucine-rich repeat</keyword>
<dbReference type="FunFam" id="1.10.10.10:FF:000322">
    <property type="entry name" value="Probable disease resistance protein At1g63360"/>
    <property type="match status" value="1"/>
</dbReference>
<evidence type="ECO:0000256" key="1">
    <source>
        <dbReference type="ARBA" id="ARBA00008894"/>
    </source>
</evidence>
<dbReference type="Pfam" id="PF23598">
    <property type="entry name" value="LRR_14"/>
    <property type="match status" value="1"/>
</dbReference>
<keyword evidence="11" id="KW-1185">Reference proteome</keyword>
<name>A0AAV3NHD5_LITER</name>
<feature type="domain" description="Disease resistance protein winged helix" evidence="8">
    <location>
        <begin position="165"/>
        <end position="235"/>
    </location>
</feature>
<organism evidence="10 11">
    <name type="scientific">Lithospermum erythrorhizon</name>
    <name type="common">Purple gromwell</name>
    <name type="synonym">Lithospermum officinale var. erythrorhizon</name>
    <dbReference type="NCBI Taxonomy" id="34254"/>
    <lineage>
        <taxon>Eukaryota</taxon>
        <taxon>Viridiplantae</taxon>
        <taxon>Streptophyta</taxon>
        <taxon>Embryophyta</taxon>
        <taxon>Tracheophyta</taxon>
        <taxon>Spermatophyta</taxon>
        <taxon>Magnoliopsida</taxon>
        <taxon>eudicotyledons</taxon>
        <taxon>Gunneridae</taxon>
        <taxon>Pentapetalae</taxon>
        <taxon>asterids</taxon>
        <taxon>lamiids</taxon>
        <taxon>Boraginales</taxon>
        <taxon>Boraginaceae</taxon>
        <taxon>Boraginoideae</taxon>
        <taxon>Lithospermeae</taxon>
        <taxon>Lithospermum</taxon>
    </lineage>
</organism>
<dbReference type="InterPro" id="IPR036388">
    <property type="entry name" value="WH-like_DNA-bd_sf"/>
</dbReference>
<feature type="domain" description="NB-ARC" evidence="7">
    <location>
        <begin position="5"/>
        <end position="78"/>
    </location>
</feature>
<dbReference type="InterPro" id="IPR042197">
    <property type="entry name" value="Apaf_helical"/>
</dbReference>
<keyword evidence="4" id="KW-0547">Nucleotide-binding</keyword>
<gene>
    <name evidence="10" type="ORF">LIER_34925</name>
</gene>
<dbReference type="InterPro" id="IPR055414">
    <property type="entry name" value="LRR_R13L4/SHOC2-like"/>
</dbReference>
<evidence type="ECO:0000256" key="3">
    <source>
        <dbReference type="ARBA" id="ARBA00022737"/>
    </source>
</evidence>
<sequence>MSMCRYIVVFDDVWSGEAWHALKFAFPDSKCGSRIVLTTRIIEVAQSIDTTAHVYQLYPLPQNESWTLFCMKAFRGKDRGVCPEELKEISRSILKKCEGLPLAIVTIAGLLSQRNMMFTEWKKIHDSVAAEMKTNVSLGNLEKILILSYKDLPYHLKQCYLYLSVFPEDYLIKRTKMVRLWLAERLVEAKPGLTMREVAEDYFNELVGRNMIQVVYKNHFKVQACRVHDLMREIIQMRSAQESFAVILTSRSTLLDEKMRRMSIDLSSKKLLSAMRFPKLRSLLVFIQPGIISLDSAFFHGLKFLRVLELEGATLSVFPMELTRLIHLRYLSLRRTNLSQLPESISELRSLEILDLKHSLVTSMPNGFLKLENLCQLSCYKYHFRSSIYPETLGMTVPTGIGRLTKLQKLNAIDVGKSGSIVTELGYLTKLKRLGILQLKKEQEFDLCCSLEKLKQLTDLMVVPADSSEPFDFNFLSSPPQNLQRLVMKCTLPTFPQWIVSCQYLNKLVLQYSNSSKDPLRVFQVLNNLVELDLREAYRGEELCCDPGGYPLLKKLSIADMQSLRYVNVEKGSMCSLKELILVSCENLGKVPVGIEHLGDLQDLLIVAMPPSFLIRLDGPHGEDFEKVKHIPTVKVFR</sequence>
<feature type="domain" description="Disease resistance R13L4/SHOC-2-like LRR" evidence="9">
    <location>
        <begin position="279"/>
        <end position="604"/>
    </location>
</feature>
<reference evidence="10 11" key="1">
    <citation type="submission" date="2024-01" db="EMBL/GenBank/DDBJ databases">
        <title>The complete chloroplast genome sequence of Lithospermum erythrorhizon: insights into the phylogenetic relationship among Boraginaceae species and the maternal lineages of purple gromwells.</title>
        <authorList>
            <person name="Okada T."/>
            <person name="Watanabe K."/>
        </authorList>
    </citation>
    <scope>NUCLEOTIDE SEQUENCE [LARGE SCALE GENOMIC DNA]</scope>
</reference>
<dbReference type="EMBL" id="BAABME010014929">
    <property type="protein sequence ID" value="GAA0138368.1"/>
    <property type="molecule type" value="Genomic_DNA"/>
</dbReference>
<dbReference type="Gene3D" id="1.10.10.10">
    <property type="entry name" value="Winged helix-like DNA-binding domain superfamily/Winged helix DNA-binding domain"/>
    <property type="match status" value="1"/>
</dbReference>